<sequence>MPSNFDKLPREALTSIASVSAQVSDAISASLPIGPEQYLTITAPGTVIDLVNSDRDDSFVYNESKHHFPPANVRQAEASLVDRMMPVAKCAVGIERKSVAHSYARAIDSLIPASPVFTPSPGIPSHGNMDYAKSMELLKKKIPGTSKTFIEAYRDKEMKWAERQQAWEQAKINAARKAENAIEEGTKDYVKKRQEYFDKWMKSEAKSYKNAIQAAWMDWVINGKKMEVDMIFGMVQVDSMARIENSKEAMRSSAIDDPSGDGEEVYGVSLAPKAWATACKAKAAEWHGNDLGQLNGSDEITWSKVTISYSASDIQTYGGGSASYGLWTLGDANLPKELRQEMASCDVGISFSALVVNISRPWLHSELFSDTDLDAQRGVKVSPGPSRIHEMLVLEAQEEERSSEWAFPAYPTSFVIAADTTIEFRGRVKAIEEFWKAGSELFGYGPWSVSGSAAGRQTRVESTSTGCKISFGAPQIIGWVSQIVPSLPRS</sequence>
<dbReference type="KEGG" id="fmu:J7337_007657"/>
<dbReference type="EMBL" id="JAHBCI010000005">
    <property type="protein sequence ID" value="KAG9501950.1"/>
    <property type="molecule type" value="Genomic_DNA"/>
</dbReference>
<dbReference type="AlphaFoldDB" id="A0A9P8IQJ5"/>
<evidence type="ECO:0000313" key="1">
    <source>
        <dbReference type="EMBL" id="KAG9501950.1"/>
    </source>
</evidence>
<keyword evidence="2" id="KW-1185">Reference proteome</keyword>
<accession>A0A9P8IQJ5</accession>
<comment type="caution">
    <text evidence="1">The sequence shown here is derived from an EMBL/GenBank/DDBJ whole genome shotgun (WGS) entry which is preliminary data.</text>
</comment>
<dbReference type="RefSeq" id="XP_044680950.1">
    <property type="nucleotide sequence ID" value="XM_044825293.1"/>
</dbReference>
<protein>
    <submittedName>
        <fullName evidence="1">Uncharacterized protein</fullName>
    </submittedName>
</protein>
<dbReference type="Proteomes" id="UP000827133">
    <property type="component" value="Unassembled WGS sequence"/>
</dbReference>
<organism evidence="1 2">
    <name type="scientific">Fusarium musae</name>
    <dbReference type="NCBI Taxonomy" id="1042133"/>
    <lineage>
        <taxon>Eukaryota</taxon>
        <taxon>Fungi</taxon>
        <taxon>Dikarya</taxon>
        <taxon>Ascomycota</taxon>
        <taxon>Pezizomycotina</taxon>
        <taxon>Sordariomycetes</taxon>
        <taxon>Hypocreomycetidae</taxon>
        <taxon>Hypocreales</taxon>
        <taxon>Nectriaceae</taxon>
        <taxon>Fusarium</taxon>
    </lineage>
</organism>
<gene>
    <name evidence="1" type="ORF">J7337_007657</name>
</gene>
<reference evidence="1" key="1">
    <citation type="journal article" date="2021" name="Mol. Plant Microbe Interact.">
        <title>Telomere to telomere genome assembly of Fusarium musae F31, causal agent of crown rot disease of banana.</title>
        <authorList>
            <person name="Degradi L."/>
            <person name="Tava V."/>
            <person name="Kunova A."/>
            <person name="Cortesi P."/>
            <person name="Saracchi M."/>
            <person name="Pasquali M."/>
        </authorList>
    </citation>
    <scope>NUCLEOTIDE SEQUENCE</scope>
    <source>
        <strain evidence="1">F31</strain>
    </source>
</reference>
<proteinExistence type="predicted"/>
<evidence type="ECO:0000313" key="2">
    <source>
        <dbReference type="Proteomes" id="UP000827133"/>
    </source>
</evidence>
<dbReference type="GeneID" id="68315513"/>
<name>A0A9P8IQJ5_9HYPO</name>